<reference evidence="1" key="1">
    <citation type="journal article" date="2014" name="Front. Microbiol.">
        <title>High frequency of phylogenetically diverse reductive dehalogenase-homologous genes in deep subseafloor sedimentary metagenomes.</title>
        <authorList>
            <person name="Kawai M."/>
            <person name="Futagami T."/>
            <person name="Toyoda A."/>
            <person name="Takaki Y."/>
            <person name="Nishi S."/>
            <person name="Hori S."/>
            <person name="Arai W."/>
            <person name="Tsubouchi T."/>
            <person name="Morono Y."/>
            <person name="Uchiyama I."/>
            <person name="Ito T."/>
            <person name="Fujiyama A."/>
            <person name="Inagaki F."/>
            <person name="Takami H."/>
        </authorList>
    </citation>
    <scope>NUCLEOTIDE SEQUENCE</scope>
    <source>
        <strain evidence="1">Expedition CK06-06</strain>
    </source>
</reference>
<comment type="caution">
    <text evidence="1">The sequence shown here is derived from an EMBL/GenBank/DDBJ whole genome shotgun (WGS) entry which is preliminary data.</text>
</comment>
<sequence length="99" mass="11612">MTDKRLLSPEEIKALLPVKDGYTYYESFGEAVAKNQDEISYKAGDTDGYFRGFNNGMRQGQLASTEEEREKIFQRIEYQLMKEGKDKLSIYREVWQVLK</sequence>
<feature type="non-terminal residue" evidence="1">
    <location>
        <position position="99"/>
    </location>
</feature>
<dbReference type="EMBL" id="BARU01014504">
    <property type="protein sequence ID" value="GAH33582.1"/>
    <property type="molecule type" value="Genomic_DNA"/>
</dbReference>
<organism evidence="1">
    <name type="scientific">marine sediment metagenome</name>
    <dbReference type="NCBI Taxonomy" id="412755"/>
    <lineage>
        <taxon>unclassified sequences</taxon>
        <taxon>metagenomes</taxon>
        <taxon>ecological metagenomes</taxon>
    </lineage>
</organism>
<gene>
    <name evidence="1" type="ORF">S03H2_25555</name>
</gene>
<evidence type="ECO:0000313" key="1">
    <source>
        <dbReference type="EMBL" id="GAH33582.1"/>
    </source>
</evidence>
<name>X1ELY8_9ZZZZ</name>
<proteinExistence type="predicted"/>
<protein>
    <submittedName>
        <fullName evidence="1">Uncharacterized protein</fullName>
    </submittedName>
</protein>
<accession>X1ELY8</accession>
<dbReference type="AlphaFoldDB" id="X1ELY8"/>